<keyword evidence="2" id="KW-1185">Reference proteome</keyword>
<proteinExistence type="predicted"/>
<reference evidence="1" key="1">
    <citation type="journal article" date="2020" name="Stud. Mycol.">
        <title>101 Dothideomycetes genomes: a test case for predicting lifestyles and emergence of pathogens.</title>
        <authorList>
            <person name="Haridas S."/>
            <person name="Albert R."/>
            <person name="Binder M."/>
            <person name="Bloem J."/>
            <person name="Labutti K."/>
            <person name="Salamov A."/>
            <person name="Andreopoulos B."/>
            <person name="Baker S."/>
            <person name="Barry K."/>
            <person name="Bills G."/>
            <person name="Bluhm B."/>
            <person name="Cannon C."/>
            <person name="Castanera R."/>
            <person name="Culley D."/>
            <person name="Daum C."/>
            <person name="Ezra D."/>
            <person name="Gonzalez J."/>
            <person name="Henrissat B."/>
            <person name="Kuo A."/>
            <person name="Liang C."/>
            <person name="Lipzen A."/>
            <person name="Lutzoni F."/>
            <person name="Magnuson J."/>
            <person name="Mondo S."/>
            <person name="Nolan M."/>
            <person name="Ohm R."/>
            <person name="Pangilinan J."/>
            <person name="Park H.-J."/>
            <person name="Ramirez L."/>
            <person name="Alfaro M."/>
            <person name="Sun H."/>
            <person name="Tritt A."/>
            <person name="Yoshinaga Y."/>
            <person name="Zwiers L.-H."/>
            <person name="Turgeon B."/>
            <person name="Goodwin S."/>
            <person name="Spatafora J."/>
            <person name="Crous P."/>
            <person name="Grigoriev I."/>
        </authorList>
    </citation>
    <scope>NUCLEOTIDE SEQUENCE</scope>
    <source>
        <strain evidence="1">ATCC 200398</strain>
    </source>
</reference>
<organism evidence="1 2">
    <name type="scientific">Lindgomyces ingoldianus</name>
    <dbReference type="NCBI Taxonomy" id="673940"/>
    <lineage>
        <taxon>Eukaryota</taxon>
        <taxon>Fungi</taxon>
        <taxon>Dikarya</taxon>
        <taxon>Ascomycota</taxon>
        <taxon>Pezizomycotina</taxon>
        <taxon>Dothideomycetes</taxon>
        <taxon>Pleosporomycetidae</taxon>
        <taxon>Pleosporales</taxon>
        <taxon>Lindgomycetaceae</taxon>
        <taxon>Lindgomyces</taxon>
    </lineage>
</organism>
<name>A0ACB6QBA0_9PLEO</name>
<evidence type="ECO:0000313" key="1">
    <source>
        <dbReference type="EMBL" id="KAF2463431.1"/>
    </source>
</evidence>
<dbReference type="Proteomes" id="UP000799755">
    <property type="component" value="Unassembled WGS sequence"/>
</dbReference>
<sequence length="227" mass="25271">MPHVTVTQEPNGTETTGSFPCLQLQDYHRQTPPEPRIILPNACTRSCHKRIYIVSETRAKHDTKQYGLSTSPRALPALRGSLISMGTDAKGQSPPRLSSTVEEYIYENKSTRITLWNGVYALKQSSSAIPGGGRGAGYFDRNTRGYGPFSNDMASMPKVKLGLLLDDGIVHSSLPVQAIDVVEITFQIYTREVWRTSCALSFRGLVQNAFDTEKYLTKITAHKKQFE</sequence>
<gene>
    <name evidence="1" type="ORF">BDR25DRAFT_362780</name>
</gene>
<accession>A0ACB6QBA0</accession>
<protein>
    <submittedName>
        <fullName evidence="1">Uncharacterized protein</fullName>
    </submittedName>
</protein>
<comment type="caution">
    <text evidence="1">The sequence shown here is derived from an EMBL/GenBank/DDBJ whole genome shotgun (WGS) entry which is preliminary data.</text>
</comment>
<dbReference type="EMBL" id="MU003550">
    <property type="protein sequence ID" value="KAF2463431.1"/>
    <property type="molecule type" value="Genomic_DNA"/>
</dbReference>
<evidence type="ECO:0000313" key="2">
    <source>
        <dbReference type="Proteomes" id="UP000799755"/>
    </source>
</evidence>